<keyword evidence="3" id="KW-1185">Reference proteome</keyword>
<evidence type="ECO:0000313" key="2">
    <source>
        <dbReference type="EMBL" id="GEJ59206.1"/>
    </source>
</evidence>
<protein>
    <submittedName>
        <fullName evidence="2">ABC transporter substrate-binding protein</fullName>
    </submittedName>
</protein>
<dbReference type="InterPro" id="IPR008869">
    <property type="entry name" value="MlaC/ttg2D"/>
</dbReference>
<organism evidence="2 3">
    <name type="scientific">Anaeromyxobacter diazotrophicus</name>
    <dbReference type="NCBI Taxonomy" id="2590199"/>
    <lineage>
        <taxon>Bacteria</taxon>
        <taxon>Pseudomonadati</taxon>
        <taxon>Myxococcota</taxon>
        <taxon>Myxococcia</taxon>
        <taxon>Myxococcales</taxon>
        <taxon>Cystobacterineae</taxon>
        <taxon>Anaeromyxobacteraceae</taxon>
        <taxon>Anaeromyxobacter</taxon>
    </lineage>
</organism>
<reference evidence="3" key="1">
    <citation type="journal article" date="2020" name="Appl. Environ. Microbiol.">
        <title>Diazotrophic Anaeromyxobacter Isolates from Soils.</title>
        <authorList>
            <person name="Masuda Y."/>
            <person name="Yamanaka H."/>
            <person name="Xu Z.X."/>
            <person name="Shiratori Y."/>
            <person name="Aono T."/>
            <person name="Amachi S."/>
            <person name="Senoo K."/>
            <person name="Itoh H."/>
        </authorList>
    </citation>
    <scope>NUCLEOTIDE SEQUENCE [LARGE SCALE GENOMIC DNA]</scope>
    <source>
        <strain evidence="3">R267</strain>
    </source>
</reference>
<proteinExistence type="predicted"/>
<dbReference type="EMBL" id="BJTG01000011">
    <property type="protein sequence ID" value="GEJ59206.1"/>
    <property type="molecule type" value="Genomic_DNA"/>
</dbReference>
<evidence type="ECO:0000313" key="3">
    <source>
        <dbReference type="Proteomes" id="UP000503640"/>
    </source>
</evidence>
<dbReference type="Gene3D" id="3.10.450.710">
    <property type="entry name" value="Tgt2/MlaC"/>
    <property type="match status" value="1"/>
</dbReference>
<dbReference type="PANTHER" id="PTHR36573">
    <property type="entry name" value="INTERMEMBRANE PHOSPHOLIPID TRANSPORT SYSTEM BINDING PROTEIN MLAC"/>
    <property type="match status" value="1"/>
</dbReference>
<accession>A0A7I9VRZ3</accession>
<sequence length="203" mass="21991">MRAALTLTLTALLLGGRALAAEGTATEALRARDAEIRAALPPAGGQVTPEVRRRLESIVTRAVDLRGMVQAAMGKRWAETPEKQRRRLIGAFESRFRKASGGELDAYRSTQIDYRPEAPQPEGTVQVPTKVVVKGEPTDITYTLKREAPGWRIVDITVDGVSTVENYRSSFSRIIGKEGVDGLIRRLEKGGGEPAPKAGATAR</sequence>
<dbReference type="AlphaFoldDB" id="A0A7I9VRZ3"/>
<gene>
    <name evidence="2" type="ORF">AMYX_39470</name>
</gene>
<comment type="caution">
    <text evidence="2">The sequence shown here is derived from an EMBL/GenBank/DDBJ whole genome shotgun (WGS) entry which is preliminary data.</text>
</comment>
<evidence type="ECO:0000256" key="1">
    <source>
        <dbReference type="SAM" id="SignalP"/>
    </source>
</evidence>
<keyword evidence="1" id="KW-0732">Signal</keyword>
<dbReference type="Pfam" id="PF05494">
    <property type="entry name" value="MlaC"/>
    <property type="match status" value="1"/>
</dbReference>
<dbReference type="InterPro" id="IPR042245">
    <property type="entry name" value="Tgt2/MlaC_sf"/>
</dbReference>
<name>A0A7I9VRZ3_9BACT</name>
<dbReference type="RefSeq" id="WP_176068476.1">
    <property type="nucleotide sequence ID" value="NZ_BJTG01000011.1"/>
</dbReference>
<feature type="chain" id="PRO_5029734020" evidence="1">
    <location>
        <begin position="21"/>
        <end position="203"/>
    </location>
</feature>
<dbReference type="Proteomes" id="UP000503640">
    <property type="component" value="Unassembled WGS sequence"/>
</dbReference>
<dbReference type="PANTHER" id="PTHR36573:SF1">
    <property type="entry name" value="INTERMEMBRANE PHOSPHOLIPID TRANSPORT SYSTEM BINDING PROTEIN MLAC"/>
    <property type="match status" value="1"/>
</dbReference>
<feature type="signal peptide" evidence="1">
    <location>
        <begin position="1"/>
        <end position="20"/>
    </location>
</feature>